<feature type="compositionally biased region" description="Low complexity" evidence="1">
    <location>
        <begin position="84"/>
        <end position="124"/>
    </location>
</feature>
<sequence length="161" mass="17389">MREVMDDALQRLYWACRRKASFPGDVPDESTGVVTTDAILRGLHLSGPTLDGPKQPDRPGGSHEHDSRGHQTITPPAEPDSIRSDSATSISQSSLASPSKYSQRPLASPFLPSPSPSELNFSLNTDMPPSTHRRVGLSTQLLGSNQTQTFQLTAIMASIHT</sequence>
<accession>A0A0D2ETK2</accession>
<dbReference type="Proteomes" id="UP000054342">
    <property type="component" value="Unassembled WGS sequence"/>
</dbReference>
<dbReference type="GeneID" id="25331831"/>
<keyword evidence="3" id="KW-1185">Reference proteome</keyword>
<proteinExistence type="predicted"/>
<dbReference type="OrthoDB" id="4151048at2759"/>
<dbReference type="RefSeq" id="XP_013311763.1">
    <property type="nucleotide sequence ID" value="XM_013456309.1"/>
</dbReference>
<dbReference type="AlphaFoldDB" id="A0A0D2ETK2"/>
<dbReference type="STRING" id="348802.A0A0D2ETK2"/>
<feature type="region of interest" description="Disordered" evidence="1">
    <location>
        <begin position="44"/>
        <end position="133"/>
    </location>
</feature>
<name>A0A0D2ETK2_9EURO</name>
<dbReference type="EMBL" id="KN847322">
    <property type="protein sequence ID" value="KIW51179.1"/>
    <property type="molecule type" value="Genomic_DNA"/>
</dbReference>
<evidence type="ECO:0000313" key="3">
    <source>
        <dbReference type="Proteomes" id="UP000054342"/>
    </source>
</evidence>
<dbReference type="HOGENOM" id="CLU_1643728_0_0_1"/>
<reference evidence="2 3" key="1">
    <citation type="submission" date="2015-01" db="EMBL/GenBank/DDBJ databases">
        <title>The Genome Sequence of Exophiala xenobiotica CBS118157.</title>
        <authorList>
            <consortium name="The Broad Institute Genomics Platform"/>
            <person name="Cuomo C."/>
            <person name="de Hoog S."/>
            <person name="Gorbushina A."/>
            <person name="Stielow B."/>
            <person name="Teixiera M."/>
            <person name="Abouelleil A."/>
            <person name="Chapman S.B."/>
            <person name="Priest M."/>
            <person name="Young S.K."/>
            <person name="Wortman J."/>
            <person name="Nusbaum C."/>
            <person name="Birren B."/>
        </authorList>
    </citation>
    <scope>NUCLEOTIDE SEQUENCE [LARGE SCALE GENOMIC DNA]</scope>
    <source>
        <strain evidence="2 3">CBS 118157</strain>
    </source>
</reference>
<gene>
    <name evidence="2" type="ORF">PV05_09923</name>
</gene>
<evidence type="ECO:0000256" key="1">
    <source>
        <dbReference type="SAM" id="MobiDB-lite"/>
    </source>
</evidence>
<protein>
    <submittedName>
        <fullName evidence="2">Uncharacterized protein</fullName>
    </submittedName>
</protein>
<evidence type="ECO:0000313" key="2">
    <source>
        <dbReference type="EMBL" id="KIW51179.1"/>
    </source>
</evidence>
<organism evidence="2 3">
    <name type="scientific">Exophiala xenobiotica</name>
    <dbReference type="NCBI Taxonomy" id="348802"/>
    <lineage>
        <taxon>Eukaryota</taxon>
        <taxon>Fungi</taxon>
        <taxon>Dikarya</taxon>
        <taxon>Ascomycota</taxon>
        <taxon>Pezizomycotina</taxon>
        <taxon>Eurotiomycetes</taxon>
        <taxon>Chaetothyriomycetidae</taxon>
        <taxon>Chaetothyriales</taxon>
        <taxon>Herpotrichiellaceae</taxon>
        <taxon>Exophiala</taxon>
    </lineage>
</organism>
<feature type="compositionally biased region" description="Basic and acidic residues" evidence="1">
    <location>
        <begin position="54"/>
        <end position="69"/>
    </location>
</feature>